<gene>
    <name evidence="4" type="ORF">K9B37_10685</name>
</gene>
<evidence type="ECO:0000256" key="1">
    <source>
        <dbReference type="ARBA" id="ARBA00022801"/>
    </source>
</evidence>
<protein>
    <submittedName>
        <fullName evidence="4">Dienelactone hydrolase family protein</fullName>
    </submittedName>
</protein>
<evidence type="ECO:0000313" key="4">
    <source>
        <dbReference type="EMBL" id="MBZ6076741.1"/>
    </source>
</evidence>
<keyword evidence="5" id="KW-1185">Reference proteome</keyword>
<evidence type="ECO:0000259" key="3">
    <source>
        <dbReference type="Pfam" id="PF01738"/>
    </source>
</evidence>
<feature type="domain" description="Dienelactone hydrolase" evidence="3">
    <location>
        <begin position="63"/>
        <end position="254"/>
    </location>
</feature>
<dbReference type="InterPro" id="IPR050261">
    <property type="entry name" value="FrsA_esterase"/>
</dbReference>
<dbReference type="EMBL" id="JAIRBM010000006">
    <property type="protein sequence ID" value="MBZ6076741.1"/>
    <property type="molecule type" value="Genomic_DNA"/>
</dbReference>
<organism evidence="4 5">
    <name type="scientific">Microvirga puerhi</name>
    <dbReference type="NCBI Taxonomy" id="2876078"/>
    <lineage>
        <taxon>Bacteria</taxon>
        <taxon>Pseudomonadati</taxon>
        <taxon>Pseudomonadota</taxon>
        <taxon>Alphaproteobacteria</taxon>
        <taxon>Hyphomicrobiales</taxon>
        <taxon>Methylobacteriaceae</taxon>
        <taxon>Microvirga</taxon>
    </lineage>
</organism>
<reference evidence="4 5" key="1">
    <citation type="submission" date="2021-09" db="EMBL/GenBank/DDBJ databases">
        <title>The complete genome sequence of a new microorganism.</title>
        <authorList>
            <person name="Zi Z."/>
        </authorList>
    </citation>
    <scope>NUCLEOTIDE SEQUENCE [LARGE SCALE GENOMIC DNA]</scope>
    <source>
        <strain evidence="4 5">WGZ8</strain>
    </source>
</reference>
<keyword evidence="2" id="KW-0732">Signal</keyword>
<sequence length="332" mass="35395">MLRLISCLFLLLGSSLFPATADVLADLSGEPSGAISFMSITPRGPTELMEGSGTATAIAGALHVPSGTTAPGPAMVIMHGSGGILPGREGAWAQRLNEMGVATFIVDSFTPRGFAATGDDQSRLPLAASVADAFAALNLLATHPKVDPKKIGIMGFSKGGQLALYTALEPFRRSVAKDDLRFALHIAFYSSCSIPYLASRTTQAPIVFLLGQEDDFTPAEHCRRYAAFFESHGSPVSFQIFPNAHHGFDLPTDLRYLPRAQTARKCGLDIELEPRLMARRWDDNSSIPPSGISSYLRTCMERGASYGGNAAALASAIESVRSSVTHHLLARN</sequence>
<keyword evidence="1 4" id="KW-0378">Hydrolase</keyword>
<feature type="signal peptide" evidence="2">
    <location>
        <begin position="1"/>
        <end position="21"/>
    </location>
</feature>
<feature type="chain" id="PRO_5047054770" evidence="2">
    <location>
        <begin position="22"/>
        <end position="332"/>
    </location>
</feature>
<dbReference type="PANTHER" id="PTHR22946:SF9">
    <property type="entry name" value="POLYKETIDE TRANSFERASE AF380"/>
    <property type="match status" value="1"/>
</dbReference>
<proteinExistence type="predicted"/>
<evidence type="ECO:0000256" key="2">
    <source>
        <dbReference type="SAM" id="SignalP"/>
    </source>
</evidence>
<dbReference type="Pfam" id="PF01738">
    <property type="entry name" value="DLH"/>
    <property type="match status" value="1"/>
</dbReference>
<dbReference type="PANTHER" id="PTHR22946">
    <property type="entry name" value="DIENELACTONE HYDROLASE DOMAIN-CONTAINING PROTEIN-RELATED"/>
    <property type="match status" value="1"/>
</dbReference>
<comment type="caution">
    <text evidence="4">The sequence shown here is derived from an EMBL/GenBank/DDBJ whole genome shotgun (WGS) entry which is preliminary data.</text>
</comment>
<name>A0ABS7VNM2_9HYPH</name>
<accession>A0ABS7VNM2</accession>
<dbReference type="Proteomes" id="UP000704176">
    <property type="component" value="Unassembled WGS sequence"/>
</dbReference>
<dbReference type="RefSeq" id="WP_224313049.1">
    <property type="nucleotide sequence ID" value="NZ_JAIRBM010000006.1"/>
</dbReference>
<dbReference type="InterPro" id="IPR002925">
    <property type="entry name" value="Dienelactn_hydro"/>
</dbReference>
<dbReference type="Gene3D" id="3.40.50.1820">
    <property type="entry name" value="alpha/beta hydrolase"/>
    <property type="match status" value="1"/>
</dbReference>
<evidence type="ECO:0000313" key="5">
    <source>
        <dbReference type="Proteomes" id="UP000704176"/>
    </source>
</evidence>
<dbReference type="SUPFAM" id="SSF53474">
    <property type="entry name" value="alpha/beta-Hydrolases"/>
    <property type="match status" value="1"/>
</dbReference>
<dbReference type="InterPro" id="IPR029058">
    <property type="entry name" value="AB_hydrolase_fold"/>
</dbReference>
<dbReference type="GO" id="GO:0016787">
    <property type="term" value="F:hydrolase activity"/>
    <property type="evidence" value="ECO:0007669"/>
    <property type="project" value="UniProtKB-KW"/>
</dbReference>